<dbReference type="Gene3D" id="2.170.270.10">
    <property type="entry name" value="SET domain"/>
    <property type="match status" value="2"/>
</dbReference>
<dbReference type="InterPro" id="IPR019734">
    <property type="entry name" value="TPR_rpt"/>
</dbReference>
<evidence type="ECO:0000313" key="6">
    <source>
        <dbReference type="EMBL" id="KAG7312007.1"/>
    </source>
</evidence>
<keyword evidence="2" id="KW-0808">Transferase</keyword>
<evidence type="ECO:0000256" key="2">
    <source>
        <dbReference type="ARBA" id="ARBA00022679"/>
    </source>
</evidence>
<dbReference type="PROSITE" id="PS50280">
    <property type="entry name" value="SET"/>
    <property type="match status" value="1"/>
</dbReference>
<proteinExistence type="predicted"/>
<dbReference type="PROSITE" id="PS50005">
    <property type="entry name" value="TPR"/>
    <property type="match status" value="1"/>
</dbReference>
<accession>A0ABQ7R3X6</accession>
<gene>
    <name evidence="6" type="ORF">JYU34_001446</name>
</gene>
<evidence type="ECO:0000256" key="4">
    <source>
        <dbReference type="PROSITE-ProRule" id="PRU00339"/>
    </source>
</evidence>
<dbReference type="PANTHER" id="PTHR46165:SF6">
    <property type="entry name" value="SET AND MYND DOMAIN-CONTAINING PROTEIN 4-LIKE PROTEIN"/>
    <property type="match status" value="1"/>
</dbReference>
<dbReference type="InterPro" id="IPR011990">
    <property type="entry name" value="TPR-like_helical_dom_sf"/>
</dbReference>
<dbReference type="Gene3D" id="1.25.40.10">
    <property type="entry name" value="Tetratricopeptide repeat domain"/>
    <property type="match status" value="1"/>
</dbReference>
<dbReference type="EMBL" id="JAHIBW010000003">
    <property type="protein sequence ID" value="KAG7312007.1"/>
    <property type="molecule type" value="Genomic_DNA"/>
</dbReference>
<keyword evidence="7" id="KW-1185">Reference proteome</keyword>
<sequence length="553" mass="61904">MKSNDLSDVVMKVYDTMKKNNLLPATCKEMKSECQSNEFRKQGNKNLAESEYQKALMFYNVALLYAPNNSRAMKLAYGNRSALLYKFELFTACLKDLEIVFSLGCPDDIAAKLKKRQTACNERRWGEMLTESVFSSAHADEFFEFNVTRNPQIPCASRAVGVKVEDDIPRVVAATAIGVGTVVAVEPAFASASHKGNHFFSCHYCHKMALNLIPCPQCCYALFCGTECLNKCMQDYHNIECHFASKLKDGFRMCDLATKGALKIWNLSKTWDNFILESKNTGIGRIQSSSINEVFDCKNKGSLLCFDEENFLVYGKMFNLSIGCAAILHHLASVPSFLPKGRSSSQEALRALARTMMGLCLFVPHSRMLLAVQNGEKSSLGTHVVPNYGLFSFSGKLKNSCDPNLLAVGLDNKLALVAIKPIQPGTELTVSYISHWTESHSEDRACSLFAEFSVACNCTVCEENWDTDFLLGNDILTDEQAKCYRKLKVRQIQKEISLPSNTPKYEKKIFNALSVLSDSPNCEAYYDVFCLFKRCMLHYQLAYSRNVIVGALE</sequence>
<evidence type="ECO:0000256" key="1">
    <source>
        <dbReference type="ARBA" id="ARBA00022603"/>
    </source>
</evidence>
<name>A0ABQ7R3X6_PLUXY</name>
<dbReference type="Pfam" id="PF00856">
    <property type="entry name" value="SET"/>
    <property type="match status" value="1"/>
</dbReference>
<keyword evidence="1" id="KW-0489">Methyltransferase</keyword>
<reference evidence="6 7" key="1">
    <citation type="submission" date="2021-06" db="EMBL/GenBank/DDBJ databases">
        <title>A haploid diamondback moth (Plutella xylostella L.) genome assembly resolves 31 chromosomes and identifies a diamide resistance mutation.</title>
        <authorList>
            <person name="Ward C.M."/>
            <person name="Perry K.D."/>
            <person name="Baker G."/>
            <person name="Powis K."/>
            <person name="Heckel D.G."/>
            <person name="Baxter S.W."/>
        </authorList>
    </citation>
    <scope>NUCLEOTIDE SEQUENCE [LARGE SCALE GENOMIC DNA]</scope>
    <source>
        <strain evidence="6 7">LV</strain>
        <tissue evidence="6">Single pupa</tissue>
    </source>
</reference>
<protein>
    <recommendedName>
        <fullName evidence="5">SET domain-containing protein</fullName>
    </recommendedName>
</protein>
<dbReference type="InterPro" id="IPR046341">
    <property type="entry name" value="SET_dom_sf"/>
</dbReference>
<dbReference type="SUPFAM" id="SSF82199">
    <property type="entry name" value="SET domain"/>
    <property type="match status" value="1"/>
</dbReference>
<feature type="domain" description="SET" evidence="5">
    <location>
        <begin position="249"/>
        <end position="433"/>
    </location>
</feature>
<keyword evidence="3" id="KW-0949">S-adenosyl-L-methionine</keyword>
<dbReference type="SUPFAM" id="SSF48452">
    <property type="entry name" value="TPR-like"/>
    <property type="match status" value="1"/>
</dbReference>
<evidence type="ECO:0000259" key="5">
    <source>
        <dbReference type="PROSITE" id="PS50280"/>
    </source>
</evidence>
<evidence type="ECO:0000256" key="3">
    <source>
        <dbReference type="ARBA" id="ARBA00022691"/>
    </source>
</evidence>
<dbReference type="InterPro" id="IPR001214">
    <property type="entry name" value="SET_dom"/>
</dbReference>
<evidence type="ECO:0000313" key="7">
    <source>
        <dbReference type="Proteomes" id="UP000823941"/>
    </source>
</evidence>
<feature type="repeat" description="TPR" evidence="4">
    <location>
        <begin position="36"/>
        <end position="69"/>
    </location>
</feature>
<keyword evidence="4" id="KW-0802">TPR repeat</keyword>
<dbReference type="Proteomes" id="UP000823941">
    <property type="component" value="Chromosome 3"/>
</dbReference>
<dbReference type="Gene3D" id="6.10.140.2220">
    <property type="match status" value="1"/>
</dbReference>
<organism evidence="6 7">
    <name type="scientific">Plutella xylostella</name>
    <name type="common">Diamondback moth</name>
    <name type="synonym">Plutella maculipennis</name>
    <dbReference type="NCBI Taxonomy" id="51655"/>
    <lineage>
        <taxon>Eukaryota</taxon>
        <taxon>Metazoa</taxon>
        <taxon>Ecdysozoa</taxon>
        <taxon>Arthropoda</taxon>
        <taxon>Hexapoda</taxon>
        <taxon>Insecta</taxon>
        <taxon>Pterygota</taxon>
        <taxon>Neoptera</taxon>
        <taxon>Endopterygota</taxon>
        <taxon>Lepidoptera</taxon>
        <taxon>Glossata</taxon>
        <taxon>Ditrysia</taxon>
        <taxon>Yponomeutoidea</taxon>
        <taxon>Plutellidae</taxon>
        <taxon>Plutella</taxon>
    </lineage>
</organism>
<dbReference type="InterPro" id="IPR052097">
    <property type="entry name" value="SET-MYND_domain_protein"/>
</dbReference>
<comment type="caution">
    <text evidence="6">The sequence shown here is derived from an EMBL/GenBank/DDBJ whole genome shotgun (WGS) entry which is preliminary data.</text>
</comment>
<dbReference type="PANTHER" id="PTHR46165">
    <property type="entry name" value="SET AND MYND DOMAIN-CONTAINING PROTEIN 4"/>
    <property type="match status" value="1"/>
</dbReference>